<reference evidence="2" key="1">
    <citation type="journal article" date="2020" name="Fungal Divers.">
        <title>Resolving the Mortierellaceae phylogeny through synthesis of multi-gene phylogenetics and phylogenomics.</title>
        <authorList>
            <person name="Vandepol N."/>
            <person name="Liber J."/>
            <person name="Desiro A."/>
            <person name="Na H."/>
            <person name="Kennedy M."/>
            <person name="Barry K."/>
            <person name="Grigoriev I.V."/>
            <person name="Miller A.N."/>
            <person name="O'Donnell K."/>
            <person name="Stajich J.E."/>
            <person name="Bonito G."/>
        </authorList>
    </citation>
    <scope>NUCLEOTIDE SEQUENCE</scope>
    <source>
        <strain evidence="2">KOD1015</strain>
    </source>
</reference>
<keyword evidence="1" id="KW-0732">Signal</keyword>
<feature type="signal peptide" evidence="1">
    <location>
        <begin position="1"/>
        <end position="18"/>
    </location>
</feature>
<dbReference type="PANTHER" id="PTHR40050:SF1">
    <property type="entry name" value="INNER SPORE COAT PROTEIN H"/>
    <property type="match status" value="1"/>
</dbReference>
<evidence type="ECO:0000313" key="2">
    <source>
        <dbReference type="EMBL" id="KAF9585462.1"/>
    </source>
</evidence>
<dbReference type="InterPro" id="IPR014867">
    <property type="entry name" value="Spore_coat_CotH_CotH2/3/7"/>
</dbReference>
<gene>
    <name evidence="2" type="ORF">BGW38_002288</name>
</gene>
<sequence>MKQRIIFGLAALASLVLADVTYNVVGYPSTEAGSFGVLIDGQLTKLTTSDTTFPLWSGTVAGASASTSYKYVHLDPTGNKISEEAFSRTLKDAKAIKTPNEFFDRPVFYEKSTDLPNVPQVYKPWVMSPSDAFNDADIATFHLTADGAAFDGLQQKPLDAVPIKANVRYINRDVVLTIPNVTFAPSGKSSMEFNKLAWRLSFDKKLGQKFFSREDIKLRSETSDPTIIREKVYIDVLNAMGLPTQQGVWVRLFVNSRPVGLYLMVDDIGKQFLKETIHHGEPKVEKGSLWQMNAPVVETQADFQYLGPDAATYPKDCYKLKNAKVNATVDPMVQLIQLMKDLQDFNPQAPGAIAYWESRIDLDGFLKNMAMEFLAGSWDAYWYSGSNFFLYFNPTLSTKGLWQWISTDFDGTFGDGDPTDILTTYQGYADFKSHDRPFISKLILGNTQINALFEQTLKEIVGWAFKPEGLFPRIDAYEKMLAKDAEWDASIDRTQFQRKDNKWTIQDFRQGLIGPVTNMNLGVKPWIEGRTKDLQSQLNFTVQPGAKDRVDRQVILSKGGNNDASAHAADSAAAGHASMVKSLLAGVMVGL</sequence>
<comment type="caution">
    <text evidence="2">The sequence shown here is derived from an EMBL/GenBank/DDBJ whole genome shotgun (WGS) entry which is preliminary data.</text>
</comment>
<accession>A0A9P6KI03</accession>
<feature type="non-terminal residue" evidence="2">
    <location>
        <position position="591"/>
    </location>
</feature>
<dbReference type="PANTHER" id="PTHR40050">
    <property type="entry name" value="INNER SPORE COAT PROTEIN H"/>
    <property type="match status" value="1"/>
</dbReference>
<evidence type="ECO:0008006" key="4">
    <source>
        <dbReference type="Google" id="ProtNLM"/>
    </source>
</evidence>
<evidence type="ECO:0000313" key="3">
    <source>
        <dbReference type="Proteomes" id="UP000780801"/>
    </source>
</evidence>
<feature type="chain" id="PRO_5040278581" description="CotH protein" evidence="1">
    <location>
        <begin position="19"/>
        <end position="591"/>
    </location>
</feature>
<name>A0A9P6KI03_9FUNG</name>
<keyword evidence="3" id="KW-1185">Reference proteome</keyword>
<protein>
    <recommendedName>
        <fullName evidence="4">CotH protein</fullName>
    </recommendedName>
</protein>
<dbReference type="Proteomes" id="UP000780801">
    <property type="component" value="Unassembled WGS sequence"/>
</dbReference>
<dbReference type="EMBL" id="JAABOA010000179">
    <property type="protein sequence ID" value="KAF9585462.1"/>
    <property type="molecule type" value="Genomic_DNA"/>
</dbReference>
<organism evidence="2 3">
    <name type="scientific">Lunasporangiospora selenospora</name>
    <dbReference type="NCBI Taxonomy" id="979761"/>
    <lineage>
        <taxon>Eukaryota</taxon>
        <taxon>Fungi</taxon>
        <taxon>Fungi incertae sedis</taxon>
        <taxon>Mucoromycota</taxon>
        <taxon>Mortierellomycotina</taxon>
        <taxon>Mortierellomycetes</taxon>
        <taxon>Mortierellales</taxon>
        <taxon>Mortierellaceae</taxon>
        <taxon>Lunasporangiospora</taxon>
    </lineage>
</organism>
<proteinExistence type="predicted"/>
<evidence type="ECO:0000256" key="1">
    <source>
        <dbReference type="SAM" id="SignalP"/>
    </source>
</evidence>
<dbReference type="AlphaFoldDB" id="A0A9P6KI03"/>
<dbReference type="OrthoDB" id="10267127at2759"/>
<dbReference type="Pfam" id="PF08757">
    <property type="entry name" value="CotH"/>
    <property type="match status" value="1"/>
</dbReference>